<evidence type="ECO:0000256" key="2">
    <source>
        <dbReference type="ARBA" id="ARBA00010794"/>
    </source>
</evidence>
<dbReference type="GO" id="GO:0009507">
    <property type="term" value="C:chloroplast"/>
    <property type="evidence" value="ECO:0007669"/>
    <property type="project" value="UniProtKB-SubCell"/>
</dbReference>
<feature type="region of interest" description="Disordered" evidence="18">
    <location>
        <begin position="2244"/>
        <end position="2271"/>
    </location>
</feature>
<evidence type="ECO:0000313" key="21">
    <source>
        <dbReference type="Proteomes" id="UP000613740"/>
    </source>
</evidence>
<keyword evidence="7" id="KW-0479">Metal-binding</keyword>
<keyword evidence="9" id="KW-0418">Kinase</keyword>
<gene>
    <name evidence="20" type="ORF">HYH02_014891</name>
</gene>
<keyword evidence="6" id="KW-0812">Transmembrane</keyword>
<keyword evidence="13" id="KW-0472">Membrane</keyword>
<feature type="compositionally biased region" description="Gly residues" evidence="18">
    <location>
        <begin position="1047"/>
        <end position="1058"/>
    </location>
</feature>
<feature type="compositionally biased region" description="Pro residues" evidence="18">
    <location>
        <begin position="458"/>
        <end position="475"/>
    </location>
</feature>
<feature type="compositionally biased region" description="Low complexity" evidence="18">
    <location>
        <begin position="443"/>
        <end position="457"/>
    </location>
</feature>
<feature type="domain" description="MYND-type" evidence="19">
    <location>
        <begin position="2365"/>
        <end position="2407"/>
    </location>
</feature>
<dbReference type="Pfam" id="PF01753">
    <property type="entry name" value="zf-MYND"/>
    <property type="match status" value="1"/>
</dbReference>
<comment type="pathway">
    <text evidence="14">Cofactor biosynthesis; tocopherol biosynthesis.</text>
</comment>
<evidence type="ECO:0000256" key="15">
    <source>
        <dbReference type="ARBA" id="ARBA00039024"/>
    </source>
</evidence>
<dbReference type="GO" id="GO:0010276">
    <property type="term" value="F:phytol kinase activity"/>
    <property type="evidence" value="ECO:0007669"/>
    <property type="project" value="UniProtKB-EC"/>
</dbReference>
<keyword evidence="3" id="KW-0150">Chloroplast</keyword>
<feature type="compositionally biased region" description="Pro residues" evidence="18">
    <location>
        <begin position="1654"/>
        <end position="1672"/>
    </location>
</feature>
<keyword evidence="8 17" id="KW-0863">Zinc-finger</keyword>
<dbReference type="PANTHER" id="PTHR32523">
    <property type="entry name" value="PHYTOL KINASE 1, CHLOROPLASTIC"/>
    <property type="match status" value="1"/>
</dbReference>
<evidence type="ECO:0000256" key="14">
    <source>
        <dbReference type="ARBA" id="ARBA00024015"/>
    </source>
</evidence>
<dbReference type="PANTHER" id="PTHR32523:SF8">
    <property type="entry name" value="DOLICHOL KINASE"/>
    <property type="match status" value="1"/>
</dbReference>
<dbReference type="Gene3D" id="6.10.140.2220">
    <property type="match status" value="1"/>
</dbReference>
<accession>A0A835SEP6</accession>
<evidence type="ECO:0000256" key="3">
    <source>
        <dbReference type="ARBA" id="ARBA00022528"/>
    </source>
</evidence>
<dbReference type="OrthoDB" id="551166at2759"/>
<dbReference type="EC" id="2.7.1.182" evidence="15"/>
<evidence type="ECO:0000256" key="17">
    <source>
        <dbReference type="PROSITE-ProRule" id="PRU00134"/>
    </source>
</evidence>
<evidence type="ECO:0000256" key="12">
    <source>
        <dbReference type="ARBA" id="ARBA00022989"/>
    </source>
</evidence>
<evidence type="ECO:0000256" key="16">
    <source>
        <dbReference type="ARBA" id="ARBA00048889"/>
    </source>
</evidence>
<protein>
    <recommendedName>
        <fullName evidence="15">phytol kinase</fullName>
        <ecNumber evidence="15">2.7.1.182</ecNumber>
    </recommendedName>
</protein>
<feature type="region of interest" description="Disordered" evidence="18">
    <location>
        <begin position="1432"/>
        <end position="1456"/>
    </location>
</feature>
<feature type="region of interest" description="Disordered" evidence="18">
    <location>
        <begin position="437"/>
        <end position="478"/>
    </location>
</feature>
<dbReference type="InterPro" id="IPR002893">
    <property type="entry name" value="Znf_MYND"/>
</dbReference>
<feature type="compositionally biased region" description="Polar residues" evidence="18">
    <location>
        <begin position="1618"/>
        <end position="1641"/>
    </location>
</feature>
<feature type="compositionally biased region" description="Gly residues" evidence="18">
    <location>
        <begin position="2247"/>
        <end position="2257"/>
    </location>
</feature>
<evidence type="ECO:0000256" key="1">
    <source>
        <dbReference type="ARBA" id="ARBA00004508"/>
    </source>
</evidence>
<dbReference type="InterPro" id="IPR039606">
    <property type="entry name" value="Phytol/farnesol_kinase"/>
</dbReference>
<feature type="region of interest" description="Disordered" evidence="18">
    <location>
        <begin position="1792"/>
        <end position="1822"/>
    </location>
</feature>
<name>A0A835SEP6_9CHLO</name>
<evidence type="ECO:0000313" key="20">
    <source>
        <dbReference type="EMBL" id="KAG2425887.1"/>
    </source>
</evidence>
<feature type="compositionally biased region" description="Low complexity" evidence="18">
    <location>
        <begin position="612"/>
        <end position="629"/>
    </location>
</feature>
<evidence type="ECO:0000259" key="19">
    <source>
        <dbReference type="PROSITE" id="PS50865"/>
    </source>
</evidence>
<reference evidence="20" key="1">
    <citation type="journal article" date="2020" name="bioRxiv">
        <title>Comparative genomics of Chlamydomonas.</title>
        <authorList>
            <person name="Craig R.J."/>
            <person name="Hasan A.R."/>
            <person name="Ness R.W."/>
            <person name="Keightley P.D."/>
        </authorList>
    </citation>
    <scope>NUCLEOTIDE SEQUENCE</scope>
    <source>
        <strain evidence="20">CCAP 11/173</strain>
    </source>
</reference>
<dbReference type="PROSITE" id="PS50865">
    <property type="entry name" value="ZF_MYND_2"/>
    <property type="match status" value="1"/>
</dbReference>
<keyword evidence="21" id="KW-1185">Reference proteome</keyword>
<feature type="region of interest" description="Disordered" evidence="18">
    <location>
        <begin position="600"/>
        <end position="629"/>
    </location>
</feature>
<keyword evidence="12" id="KW-1133">Transmembrane helix</keyword>
<keyword evidence="11" id="KW-0809">Transit peptide</keyword>
<feature type="compositionally biased region" description="Low complexity" evidence="18">
    <location>
        <begin position="1600"/>
        <end position="1610"/>
    </location>
</feature>
<feature type="region of interest" description="Disordered" evidence="18">
    <location>
        <begin position="1045"/>
        <end position="1072"/>
    </location>
</feature>
<evidence type="ECO:0000256" key="9">
    <source>
        <dbReference type="ARBA" id="ARBA00022777"/>
    </source>
</evidence>
<evidence type="ECO:0000256" key="4">
    <source>
        <dbReference type="ARBA" id="ARBA00022640"/>
    </source>
</evidence>
<feature type="compositionally biased region" description="Pro residues" evidence="18">
    <location>
        <begin position="1589"/>
        <end position="1599"/>
    </location>
</feature>
<proteinExistence type="inferred from homology"/>
<evidence type="ECO:0000256" key="5">
    <source>
        <dbReference type="ARBA" id="ARBA00022679"/>
    </source>
</evidence>
<evidence type="ECO:0000256" key="10">
    <source>
        <dbReference type="ARBA" id="ARBA00022833"/>
    </source>
</evidence>
<evidence type="ECO:0000256" key="6">
    <source>
        <dbReference type="ARBA" id="ARBA00022692"/>
    </source>
</evidence>
<comment type="subcellular location">
    <subcellularLocation>
        <location evidence="1">Plastid</location>
        <location evidence="1">Chloroplast membrane</location>
        <topology evidence="1">Multi-pass membrane protein</topology>
    </subcellularLocation>
</comment>
<feature type="region of interest" description="Disordered" evidence="18">
    <location>
        <begin position="1586"/>
        <end position="1675"/>
    </location>
</feature>
<feature type="compositionally biased region" description="Low complexity" evidence="18">
    <location>
        <begin position="1805"/>
        <end position="1822"/>
    </location>
</feature>
<keyword evidence="5" id="KW-0808">Transferase</keyword>
<dbReference type="Proteomes" id="UP000613740">
    <property type="component" value="Unassembled WGS sequence"/>
</dbReference>
<comment type="similarity">
    <text evidence="2">Belongs to the polyprenol kinase family.</text>
</comment>
<evidence type="ECO:0000256" key="8">
    <source>
        <dbReference type="ARBA" id="ARBA00022771"/>
    </source>
</evidence>
<evidence type="ECO:0000256" key="7">
    <source>
        <dbReference type="ARBA" id="ARBA00022723"/>
    </source>
</evidence>
<evidence type="ECO:0000256" key="11">
    <source>
        <dbReference type="ARBA" id="ARBA00022946"/>
    </source>
</evidence>
<organism evidence="20 21">
    <name type="scientific">Chlamydomonas schloesseri</name>
    <dbReference type="NCBI Taxonomy" id="2026947"/>
    <lineage>
        <taxon>Eukaryota</taxon>
        <taxon>Viridiplantae</taxon>
        <taxon>Chlorophyta</taxon>
        <taxon>core chlorophytes</taxon>
        <taxon>Chlorophyceae</taxon>
        <taxon>CS clade</taxon>
        <taxon>Chlamydomonadales</taxon>
        <taxon>Chlamydomonadaceae</taxon>
        <taxon>Chlamydomonas</taxon>
    </lineage>
</organism>
<dbReference type="EMBL" id="JAEHOD010000111">
    <property type="protein sequence ID" value="KAG2425887.1"/>
    <property type="molecule type" value="Genomic_DNA"/>
</dbReference>
<sequence length="2416" mass="251722">MWQDDYGHDYSGACINYLLLQRPEVVTRLVEAWAWVCRWPAEWVRGCQEPFGGKAFVRTHSAARSVGEHVCGFLECSLAEQPSDGGVAPPPLELQRWAAGVMAVVDTHSLQCLAAALAAARQQLLAGQAAAAEEEEEEKQQQQLTPMCVVSTDILGLAVGLVCALASDTVRHRLRKSDPSGLERLWAALLDSHVLEHACALRLALAEAGDLLADRTDRSLSRAIELYAACAERCRSAAAAAATTDVAGVGHAGLGDTWVIGHWRLFFVCRDAVVGWEVKRAPAPLQLQPEGAAAAAAPAGVQAAAARPAALLVRLQAVLAHPAVQVYIGAMLVACAVHITAPDPPTDSHSDAEGDVQEAEWDSVFHTTAATGMPGPGPGTPATRGLPAALLRSWLSLGHWGSRRTQRGAFRCLSDVAGCLKLGSSSLGALLPPAGPSRIPVPLSQQQQHASQLSQGGPLPPPQPPQPSPPPPPLLPAELEPQVRHSAVQVYDLIMPLACQLLHCDQELNHMDHEERQLQPGEAAPRPVRYDPSRAGSAALVTLLRCVWAMPRAAAASRLLPLWRHFVDAAWWAHTCDTCVDDNRAAVYTSTLLRLTHIPTPRSDLGGGGGPAAASTSTGEGPASAAAEADTDAVPAAGAAAGVAARSCGGDGGGLSPAYTLRCALAAGWVPLLEASLRQAGSYTGAQIIAKEYACGLVDVALRRSGAFPAMLAHGEASSVAALVVSMGKVIATSVWLEPETMDYDKCEPGKVVMKPYHGNPRSVWRLQLLALLEQLLPVECGWRQADAAGAAGTEAGSGTLPLNASLSRSAGDSPENDFGISKTMWEDKFRTFSLAADCGAGPDVRLLRAMGGAPTADAAPAAHQQQQYLTMLAAMEWLPRLLSTPPLAAQGEALTFAVSCVTWLPHRAYRTVFRWLLLLARQCLQWQRQVMPLVGPGGSVALDDSNVHVFHRWLSWQDLLKAVKPHAQVCQVLRLALDGRRGPAAGAGASSSAATASATAAAAWEPAARAMAADVLPVALDLLEVLCAMNAKQAVNEMVEAFPPDVGGGGGGGSNGGGRKRSGGKAQGSKAQQLPFAADVAALLKEQGRTGLVEVLRAEHGLPQAAGGSAAVGAARGPQAQAELEAQLTAAALALPAGWQQLPTPADVRESGGGVGLPRCSYVWCEQLAGDSARDVKVKSCGRPEVVTRLVEAWAWVCRWPAEWVRGLNAAALVRSLSATRSVADHVCGFLDCSLAEQPSDGGAAQRWAAGVMAVVDTHSLQCLAAALAAARQQLLAGQAAAAEGEEEEKQQQQLTLMRIVSTDILDLVLRLVCALASDTVRHRLRKSDPSGLERLWAALLDSHVLEHACALRLALAEAGDLSADRTDRSLSLAIELYAACAERCRSAAAAAATSDTAGVGHAGLGDTWAMGHWHLLHVCRDAVVAWDTEQAPPAPPSPDSAVGAVHGAGGGGAEAAAAPAGVQAAAARPAAMLVRLQAVLAHPAVQVYIGVMLVACAVHITAPDPPPGTDGDAERASIFHTTTATEMPGPDPGGPATRGLPAALLRSWRALGHWGSLRTNDRAARRMYAISCCLKLGSSSLGALLPPAGPNRPPPAAPLSQQQIQQAQGRHKHQHAQAQDITPLQSATHSQGPRQQGQHPLQHASPLSQGGPLPPPQPSPPPPPLLPAEPEPQVRHSAVQVYDLIMPLACQLLYCDQENNRIDDEARQLQPGEAAPRRVLYDGCGAAPAALVTLLRCVWAMPRAAAASRLLPLWRHFVDEAWRAHKCDSSVDDNRATVYTSTLLRLTHIPTPRSDLGGGGGPAAASTSTGEGPASAAAEADTDAVPAAGAAAGAAARGCGGGGVGLSPAYTLRCALAAGWVPLLEASLRQARTVTGDTAVWCLELACGLVDVALRRSGAFPAMLAHGEASSVAALVVSMGKVIATSVWLEPETMDYDKCEPGKVVMKPYHGDPRSVWRLQLLALLEQLLPVECGWRQADAAGAAGTEAGSGTLPLNASLSRSAGDSPENDFGISKTIAKENVRTFSLAADCGAGPDVRLLRAMGGAPTADAAPAAHQQQQYLTMLAAMEWLPRLLSTPPLVAQGEALTFAVSCVTWLPHRAYRTVFRWLLLLARQCLQWQRQVMPLVGPGGSVALDDSNVRDFHRWLSWQDLLKAVKPHAQVCQVLRLVLDGRRGPAAGAGASSSAATASAADAAAATAAAAWEPAARAMAADVLPVALDLLEVLCAMNAKQAVNEMVEAFPPDVGGGGGGSNGGGRKRSGGKSQGSKAQQLPFAADVAALLKEQGRAGLVEVLRAEHGLPQAAGGSAAVGAARGPQAQAELEAKLTAAALALPAGWQQLPTPADVRESGGGVGLPRCSYVWCEQLAGDSARDVKVKSCGRCGAVAYCCAECQRADWAAGHKQACRALPARTGG</sequence>
<dbReference type="GO" id="GO:0008270">
    <property type="term" value="F:zinc ion binding"/>
    <property type="evidence" value="ECO:0007669"/>
    <property type="project" value="UniProtKB-KW"/>
</dbReference>
<keyword evidence="10" id="KW-0862">Zinc</keyword>
<dbReference type="GO" id="GO:0016020">
    <property type="term" value="C:membrane"/>
    <property type="evidence" value="ECO:0007669"/>
    <property type="project" value="UniProtKB-SubCell"/>
</dbReference>
<comment type="caution">
    <text evidence="20">The sequence shown here is derived from an EMBL/GenBank/DDBJ whole genome shotgun (WGS) entry which is preliminary data.</text>
</comment>
<keyword evidence="4" id="KW-0934">Plastid</keyword>
<evidence type="ECO:0000256" key="13">
    <source>
        <dbReference type="ARBA" id="ARBA00023136"/>
    </source>
</evidence>
<dbReference type="SUPFAM" id="SSF144232">
    <property type="entry name" value="HIT/MYND zinc finger-like"/>
    <property type="match status" value="1"/>
</dbReference>
<comment type="catalytic activity">
    <reaction evidence="16">
        <text>phytol + CTP = phytyl phosphate + CDP + H(+)</text>
        <dbReference type="Rhea" id="RHEA:38055"/>
        <dbReference type="ChEBI" id="CHEBI:15378"/>
        <dbReference type="ChEBI" id="CHEBI:17327"/>
        <dbReference type="ChEBI" id="CHEBI:37563"/>
        <dbReference type="ChEBI" id="CHEBI:58069"/>
        <dbReference type="ChEBI" id="CHEBI:75483"/>
        <dbReference type="EC" id="2.7.1.182"/>
    </reaction>
</comment>
<evidence type="ECO:0000256" key="18">
    <source>
        <dbReference type="SAM" id="MobiDB-lite"/>
    </source>
</evidence>